<evidence type="ECO:0000313" key="1">
    <source>
        <dbReference type="EMBL" id="GHC90409.1"/>
    </source>
</evidence>
<organism evidence="1 2">
    <name type="scientific">Streptomyces finlayi</name>
    <dbReference type="NCBI Taxonomy" id="67296"/>
    <lineage>
        <taxon>Bacteria</taxon>
        <taxon>Bacillati</taxon>
        <taxon>Actinomycetota</taxon>
        <taxon>Actinomycetes</taxon>
        <taxon>Kitasatosporales</taxon>
        <taxon>Streptomycetaceae</taxon>
        <taxon>Streptomyces</taxon>
    </lineage>
</organism>
<proteinExistence type="predicted"/>
<reference evidence="1" key="1">
    <citation type="journal article" date="2014" name="Int. J. Syst. Evol. Microbiol.">
        <title>Complete genome sequence of Corynebacterium casei LMG S-19264T (=DSM 44701T), isolated from a smear-ripened cheese.</title>
        <authorList>
            <consortium name="US DOE Joint Genome Institute (JGI-PGF)"/>
            <person name="Walter F."/>
            <person name="Albersmeier A."/>
            <person name="Kalinowski J."/>
            <person name="Ruckert C."/>
        </authorList>
    </citation>
    <scope>NUCLEOTIDE SEQUENCE</scope>
    <source>
        <strain evidence="1">JCM 4637</strain>
    </source>
</reference>
<dbReference type="InterPro" id="IPR019646">
    <property type="entry name" value="Aminoglyc_AdlTrfase"/>
</dbReference>
<accession>A0A918WWK4</accession>
<name>A0A918WWK4_9ACTN</name>
<dbReference type="Gene3D" id="3.30.460.40">
    <property type="match status" value="1"/>
</dbReference>
<dbReference type="Proteomes" id="UP000638353">
    <property type="component" value="Unassembled WGS sequence"/>
</dbReference>
<dbReference type="InterPro" id="IPR043519">
    <property type="entry name" value="NT_sf"/>
</dbReference>
<comment type="caution">
    <text evidence="1">The sequence shown here is derived from an EMBL/GenBank/DDBJ whole genome shotgun (WGS) entry which is preliminary data.</text>
</comment>
<protein>
    <recommendedName>
        <fullName evidence="3">Amino acid transporter</fullName>
    </recommendedName>
</protein>
<evidence type="ECO:0008006" key="3">
    <source>
        <dbReference type="Google" id="ProtNLM"/>
    </source>
</evidence>
<dbReference type="SUPFAM" id="SSF81301">
    <property type="entry name" value="Nucleotidyltransferase"/>
    <property type="match status" value="1"/>
</dbReference>
<gene>
    <name evidence="1" type="ORF">GCM10010334_24380</name>
</gene>
<evidence type="ECO:0000313" key="2">
    <source>
        <dbReference type="Proteomes" id="UP000638353"/>
    </source>
</evidence>
<dbReference type="RefSeq" id="WP_189823575.1">
    <property type="nucleotide sequence ID" value="NZ_BMVC01000004.1"/>
</dbReference>
<dbReference type="EMBL" id="BMVC01000004">
    <property type="protein sequence ID" value="GHC90409.1"/>
    <property type="molecule type" value="Genomic_DNA"/>
</dbReference>
<sequence length="212" mass="23963">MTENLPPGGAVFDDDELDARWAHSWLPGQLAERLDGIGTPWYVAGGWALDLFLGERTREYGDLEIAVPEGDFEEVRALFPELACDVVGSGQVWEEAGAEALAAAHQTWFREPASGRYLFDVFREPHEDGMWVCRRDARVRLPYERVVGRAEGGIPYLVPELVLLFKAKAVRDKDRADFDAMLPRLGQARREALRGWLDLVHPGHPWLARLEE</sequence>
<reference evidence="1" key="2">
    <citation type="submission" date="2020-09" db="EMBL/GenBank/DDBJ databases">
        <authorList>
            <person name="Sun Q."/>
            <person name="Ohkuma M."/>
        </authorList>
    </citation>
    <scope>NUCLEOTIDE SEQUENCE</scope>
    <source>
        <strain evidence="1">JCM 4637</strain>
    </source>
</reference>
<dbReference type="AlphaFoldDB" id="A0A918WWK4"/>
<dbReference type="Pfam" id="PF10706">
    <property type="entry name" value="Aminoglyc_resit"/>
    <property type="match status" value="1"/>
</dbReference>